<dbReference type="PROSITE" id="PS51384">
    <property type="entry name" value="FAD_FR"/>
    <property type="match status" value="1"/>
</dbReference>
<feature type="domain" description="FAD-binding FR-type" evidence="2">
    <location>
        <begin position="7"/>
        <end position="131"/>
    </location>
</feature>
<name>A0ABR9CJN0_9HYPH</name>
<organism evidence="3 4">
    <name type="scientific">Roseibium litorale</name>
    <dbReference type="NCBI Taxonomy" id="2803841"/>
    <lineage>
        <taxon>Bacteria</taxon>
        <taxon>Pseudomonadati</taxon>
        <taxon>Pseudomonadota</taxon>
        <taxon>Alphaproteobacteria</taxon>
        <taxon>Hyphomicrobiales</taxon>
        <taxon>Stappiaceae</taxon>
        <taxon>Roseibium</taxon>
    </lineage>
</organism>
<dbReference type="InterPro" id="IPR017927">
    <property type="entry name" value="FAD-bd_FR_type"/>
</dbReference>
<dbReference type="InterPro" id="IPR007037">
    <property type="entry name" value="SIP_rossman_dom"/>
</dbReference>
<dbReference type="PANTHER" id="PTHR30157">
    <property type="entry name" value="FERRIC REDUCTASE, NADPH-DEPENDENT"/>
    <property type="match status" value="1"/>
</dbReference>
<evidence type="ECO:0000313" key="4">
    <source>
        <dbReference type="Proteomes" id="UP000632063"/>
    </source>
</evidence>
<reference evidence="4" key="1">
    <citation type="submission" date="2020-09" db="EMBL/GenBank/DDBJ databases">
        <title>The genome sequence of strain Labrenzia suaedae 4C16A.</title>
        <authorList>
            <person name="Liu Y."/>
        </authorList>
    </citation>
    <scope>NUCLEOTIDE SEQUENCE [LARGE SCALE GENOMIC DNA]</scope>
    <source>
        <strain evidence="4">4C16A</strain>
    </source>
</reference>
<dbReference type="Gene3D" id="3.40.50.80">
    <property type="entry name" value="Nucleotide-binding domain of ferredoxin-NADP reductase (FNR) module"/>
    <property type="match status" value="1"/>
</dbReference>
<comment type="caution">
    <text evidence="3">The sequence shown here is derived from an EMBL/GenBank/DDBJ whole genome shotgun (WGS) entry which is preliminary data.</text>
</comment>
<evidence type="ECO:0000259" key="2">
    <source>
        <dbReference type="PROSITE" id="PS51384"/>
    </source>
</evidence>
<dbReference type="RefSeq" id="WP_192146255.1">
    <property type="nucleotide sequence ID" value="NZ_JACYXI010000001.1"/>
</dbReference>
<protein>
    <submittedName>
        <fullName evidence="3">Siderophore-interacting protein</fullName>
    </submittedName>
</protein>
<comment type="similarity">
    <text evidence="1">Belongs to the SIP oxidoreductase family.</text>
</comment>
<dbReference type="PANTHER" id="PTHR30157:SF0">
    <property type="entry name" value="NADPH-DEPENDENT FERRIC-CHELATE REDUCTASE"/>
    <property type="match status" value="1"/>
</dbReference>
<dbReference type="Proteomes" id="UP000632063">
    <property type="component" value="Unassembled WGS sequence"/>
</dbReference>
<accession>A0ABR9CJN0</accession>
<dbReference type="InterPro" id="IPR017938">
    <property type="entry name" value="Riboflavin_synthase-like_b-brl"/>
</dbReference>
<evidence type="ECO:0000313" key="3">
    <source>
        <dbReference type="EMBL" id="MBD8890517.1"/>
    </source>
</evidence>
<dbReference type="InterPro" id="IPR013113">
    <property type="entry name" value="SIP_FAD-bd"/>
</dbReference>
<gene>
    <name evidence="3" type="ORF">IG616_03085</name>
</gene>
<dbReference type="InterPro" id="IPR039374">
    <property type="entry name" value="SIP_fam"/>
</dbReference>
<proteinExistence type="inferred from homology"/>
<dbReference type="CDD" id="cd06193">
    <property type="entry name" value="siderophore_interacting"/>
    <property type="match status" value="1"/>
</dbReference>
<dbReference type="InterPro" id="IPR039261">
    <property type="entry name" value="FNR_nucleotide-bd"/>
</dbReference>
<dbReference type="Gene3D" id="2.40.30.10">
    <property type="entry name" value="Translation factors"/>
    <property type="match status" value="1"/>
</dbReference>
<sequence length="266" mass="29518">MQRPVRPAPRILTVKSARYLTPHMIRVTLTGDSLSDFPPGQEGAHCKLAFPRAGEDKDGFASHYAEGRPKERLHPVRTYTVRAFRQAEPEMDIDFVAHGDSGPGTLWAQNAVEGSFLAFMGPGPVKMTHFQADWYLVAADMSALPVAAASIEAMPRNAKGLAIFEILSEEDKQTDIRIPEGIEVHWLVQPDPHVATSVQIDFLRSIPWPEGRVQTCIAGESSAIRSIREYVLKEKGVGKADAYISGYWKVGLVEDQHQEMKRLETA</sequence>
<dbReference type="SUPFAM" id="SSF63380">
    <property type="entry name" value="Riboflavin synthase domain-like"/>
    <property type="match status" value="1"/>
</dbReference>
<dbReference type="Pfam" id="PF08021">
    <property type="entry name" value="FAD_binding_9"/>
    <property type="match status" value="1"/>
</dbReference>
<evidence type="ECO:0000256" key="1">
    <source>
        <dbReference type="ARBA" id="ARBA00035644"/>
    </source>
</evidence>
<dbReference type="Pfam" id="PF04954">
    <property type="entry name" value="SIP"/>
    <property type="match status" value="1"/>
</dbReference>
<dbReference type="EMBL" id="JACYXI010000001">
    <property type="protein sequence ID" value="MBD8890517.1"/>
    <property type="molecule type" value="Genomic_DNA"/>
</dbReference>
<reference evidence="3 4" key="2">
    <citation type="journal article" date="2021" name="Int. J. Syst. Evol. Microbiol.">
        <title>Roseibium litorale sp. nov., isolated from a tidal flat sediment and proposal for the reclassification of Labrenzia polysiphoniae as Roseibium polysiphoniae comb. nov.</title>
        <authorList>
            <person name="Liu Y."/>
            <person name="Pei T."/>
            <person name="Du J."/>
            <person name="Chao M."/>
            <person name="Deng M.R."/>
            <person name="Zhu H."/>
        </authorList>
    </citation>
    <scope>NUCLEOTIDE SEQUENCE [LARGE SCALE GENOMIC DNA]</scope>
    <source>
        <strain evidence="3 4">4C16A</strain>
    </source>
</reference>
<keyword evidence="4" id="KW-1185">Reference proteome</keyword>